<dbReference type="STRING" id="1266370.NITGR_810014"/>
<dbReference type="OrthoDB" id="9794876at2"/>
<organism evidence="3 4">
    <name type="scientific">Nitrospina gracilis (strain 3/211)</name>
    <dbReference type="NCBI Taxonomy" id="1266370"/>
    <lineage>
        <taxon>Bacteria</taxon>
        <taxon>Pseudomonadati</taxon>
        <taxon>Nitrospinota/Tectimicrobiota group</taxon>
        <taxon>Nitrospinota</taxon>
        <taxon>Nitrospinia</taxon>
        <taxon>Nitrospinales</taxon>
        <taxon>Nitrospinaceae</taxon>
        <taxon>Nitrospina</taxon>
    </lineage>
</organism>
<dbReference type="InterPro" id="IPR003509">
    <property type="entry name" value="UPF0102_YraN-like"/>
</dbReference>
<keyword evidence="4" id="KW-1185">Reference proteome</keyword>
<sequence length="123" mass="14078">MTEERRKFGREGEAAAVRHLKKQGYRILETNFRSSAGEIDIIGEHNRSLVFIEVKTRADLEKGHPAEALTPRKQRKIGQVANQFLAQYKAGDRTCRFDVVAITGDPQNPKDWKIEVIQDAFRL</sequence>
<evidence type="ECO:0000313" key="3">
    <source>
        <dbReference type="EMBL" id="CCQ91785.1"/>
    </source>
</evidence>
<dbReference type="RefSeq" id="WP_005010927.1">
    <property type="nucleotide sequence ID" value="NZ_HG422173.1"/>
</dbReference>
<gene>
    <name evidence="3" type="ORF">NITGR_810014</name>
</gene>
<proteinExistence type="inferred from homology"/>
<dbReference type="EMBL" id="CAQJ01000090">
    <property type="protein sequence ID" value="CCQ91785.1"/>
    <property type="molecule type" value="Genomic_DNA"/>
</dbReference>
<name>M1YMT8_NITG3</name>
<dbReference type="NCBIfam" id="NF009154">
    <property type="entry name" value="PRK12497.3-3"/>
    <property type="match status" value="1"/>
</dbReference>
<dbReference type="InterPro" id="IPR011856">
    <property type="entry name" value="tRNA_endonuc-like_dom_sf"/>
</dbReference>
<dbReference type="SUPFAM" id="SSF52980">
    <property type="entry name" value="Restriction endonuclease-like"/>
    <property type="match status" value="1"/>
</dbReference>
<dbReference type="Proteomes" id="UP000011704">
    <property type="component" value="Unassembled WGS sequence"/>
</dbReference>
<dbReference type="InterPro" id="IPR011335">
    <property type="entry name" value="Restrct_endonuc-II-like"/>
</dbReference>
<evidence type="ECO:0000256" key="1">
    <source>
        <dbReference type="ARBA" id="ARBA00006738"/>
    </source>
</evidence>
<evidence type="ECO:0000256" key="2">
    <source>
        <dbReference type="HAMAP-Rule" id="MF_00048"/>
    </source>
</evidence>
<dbReference type="PANTHER" id="PTHR34039">
    <property type="entry name" value="UPF0102 PROTEIN YRAN"/>
    <property type="match status" value="1"/>
</dbReference>
<protein>
    <recommendedName>
        <fullName evidence="2">UPF0102 protein NITGR_810014</fullName>
    </recommendedName>
</protein>
<dbReference type="InParanoid" id="M1YMT8"/>
<dbReference type="FunCoup" id="M1YMT8">
    <property type="interactions" value="226"/>
</dbReference>
<dbReference type="Gene3D" id="3.40.1350.10">
    <property type="match status" value="1"/>
</dbReference>
<dbReference type="AlphaFoldDB" id="M1YMT8"/>
<comment type="caution">
    <text evidence="3">The sequence shown here is derived from an EMBL/GenBank/DDBJ whole genome shotgun (WGS) entry which is preliminary data.</text>
</comment>
<dbReference type="NCBIfam" id="NF009150">
    <property type="entry name" value="PRK12497.1-3"/>
    <property type="match status" value="1"/>
</dbReference>
<accession>M1YMT8</accession>
<dbReference type="GO" id="GO:0003676">
    <property type="term" value="F:nucleic acid binding"/>
    <property type="evidence" value="ECO:0007669"/>
    <property type="project" value="InterPro"/>
</dbReference>
<dbReference type="HAMAP" id="MF_00048">
    <property type="entry name" value="UPF0102"/>
    <property type="match status" value="1"/>
</dbReference>
<dbReference type="PANTHER" id="PTHR34039:SF1">
    <property type="entry name" value="UPF0102 PROTEIN YRAN"/>
    <property type="match status" value="1"/>
</dbReference>
<dbReference type="CDD" id="cd20736">
    <property type="entry name" value="PoNe_Nuclease"/>
    <property type="match status" value="1"/>
</dbReference>
<reference evidence="3 4" key="1">
    <citation type="journal article" date="2013" name="Front. Microbiol.">
        <title>The genome of Nitrospina gracilis illuminates the metabolism and evolution of the major marine nitrite oxidizer.</title>
        <authorList>
            <person name="Luecker S."/>
            <person name="Nowka B."/>
            <person name="Rattei T."/>
            <person name="Spieck E."/>
            <person name="and Daims H."/>
        </authorList>
    </citation>
    <scope>NUCLEOTIDE SEQUENCE [LARGE SCALE GENOMIC DNA]</scope>
    <source>
        <strain evidence="3 4">3/211</strain>
    </source>
</reference>
<dbReference type="Pfam" id="PF02021">
    <property type="entry name" value="UPF0102"/>
    <property type="match status" value="1"/>
</dbReference>
<dbReference type="NCBIfam" id="TIGR00252">
    <property type="entry name" value="YraN family protein"/>
    <property type="match status" value="1"/>
</dbReference>
<evidence type="ECO:0000313" key="4">
    <source>
        <dbReference type="Proteomes" id="UP000011704"/>
    </source>
</evidence>
<comment type="similarity">
    <text evidence="1 2">Belongs to the UPF0102 family.</text>
</comment>
<dbReference type="HOGENOM" id="CLU_115353_2_1_0"/>